<proteinExistence type="predicted"/>
<keyword evidence="2" id="KW-1185">Reference proteome</keyword>
<gene>
    <name evidence="1" type="ORF">EV697_10449</name>
</gene>
<dbReference type="Proteomes" id="UP000294841">
    <property type="component" value="Unassembled WGS sequence"/>
</dbReference>
<evidence type="ECO:0000313" key="2">
    <source>
        <dbReference type="Proteomes" id="UP000294841"/>
    </source>
</evidence>
<organism evidence="1 2">
    <name type="scientific">Bisgaardia hudsonensis</name>
    <dbReference type="NCBI Taxonomy" id="109472"/>
    <lineage>
        <taxon>Bacteria</taxon>
        <taxon>Pseudomonadati</taxon>
        <taxon>Pseudomonadota</taxon>
        <taxon>Gammaproteobacteria</taxon>
        <taxon>Pasteurellales</taxon>
        <taxon>Pasteurellaceae</taxon>
        <taxon>Bisgaardia</taxon>
    </lineage>
</organism>
<dbReference type="EMBL" id="SLXI01000004">
    <property type="protein sequence ID" value="TCP12244.1"/>
    <property type="molecule type" value="Genomic_DNA"/>
</dbReference>
<protein>
    <submittedName>
        <fullName evidence="1">Uncharacterized protein</fullName>
    </submittedName>
</protein>
<accession>A0A4R2MXR2</accession>
<reference evidence="1 2" key="1">
    <citation type="submission" date="2019-03" db="EMBL/GenBank/DDBJ databases">
        <title>Genomic Encyclopedia of Type Strains, Phase IV (KMG-IV): sequencing the most valuable type-strain genomes for metagenomic binning, comparative biology and taxonomic classification.</title>
        <authorList>
            <person name="Goeker M."/>
        </authorList>
    </citation>
    <scope>NUCLEOTIDE SEQUENCE [LARGE SCALE GENOMIC DNA]</scope>
    <source>
        <strain evidence="1 2">DSM 28231</strain>
    </source>
</reference>
<dbReference type="AlphaFoldDB" id="A0A4R2MXR2"/>
<name>A0A4R2MXR2_9PAST</name>
<comment type="caution">
    <text evidence="1">The sequence shown here is derived from an EMBL/GenBank/DDBJ whole genome shotgun (WGS) entry which is preliminary data.</text>
</comment>
<evidence type="ECO:0000313" key="1">
    <source>
        <dbReference type="EMBL" id="TCP12244.1"/>
    </source>
</evidence>
<sequence length="88" mass="10119">MHEILNALLKLEIVFIQQEITNTKNSGIPPSLGYREGMLFATFENDGNIGIKNLSEYIPLIDEKTTDWKLKDKRPEVIEKIKVLPHLN</sequence>